<keyword evidence="1" id="KW-0436">Ligase</keyword>
<dbReference type="GO" id="GO:0046872">
    <property type="term" value="F:metal ion binding"/>
    <property type="evidence" value="ECO:0007669"/>
    <property type="project" value="UniProtKB-KW"/>
</dbReference>
<dbReference type="EMBL" id="SACS01000013">
    <property type="protein sequence ID" value="RVU35733.1"/>
    <property type="molecule type" value="Genomic_DNA"/>
</dbReference>
<evidence type="ECO:0000256" key="5">
    <source>
        <dbReference type="ARBA" id="ARBA00022842"/>
    </source>
</evidence>
<reference evidence="7 8" key="1">
    <citation type="submission" date="2019-01" db="EMBL/GenBank/DDBJ databases">
        <authorList>
            <person name="Chen W.-M."/>
        </authorList>
    </citation>
    <scope>NUCLEOTIDE SEQUENCE [LARGE SCALE GENOMIC DNA]</scope>
    <source>
        <strain evidence="7 8">KYPC3</strain>
    </source>
</reference>
<dbReference type="SUPFAM" id="SSF56059">
    <property type="entry name" value="Glutathione synthetase ATP-binding domain-like"/>
    <property type="match status" value="1"/>
</dbReference>
<evidence type="ECO:0000256" key="1">
    <source>
        <dbReference type="ARBA" id="ARBA00022598"/>
    </source>
</evidence>
<dbReference type="RefSeq" id="WP_127699556.1">
    <property type="nucleotide sequence ID" value="NZ_SACS01000013.1"/>
</dbReference>
<feature type="domain" description="Glutathionylspermidine synthase pre-ATP-grasp-like" evidence="6">
    <location>
        <begin position="12"/>
        <end position="382"/>
    </location>
</feature>
<evidence type="ECO:0000256" key="3">
    <source>
        <dbReference type="ARBA" id="ARBA00022741"/>
    </source>
</evidence>
<proteinExistence type="predicted"/>
<dbReference type="SUPFAM" id="SSF52440">
    <property type="entry name" value="PreATP-grasp domain"/>
    <property type="match status" value="1"/>
</dbReference>
<protein>
    <submittedName>
        <fullName evidence="7">Glutathionylspermidine synthase family protein</fullName>
    </submittedName>
</protein>
<organism evidence="7 8">
    <name type="scientific">Rheinheimera riviphila</name>
    <dbReference type="NCBI Taxonomy" id="1834037"/>
    <lineage>
        <taxon>Bacteria</taxon>
        <taxon>Pseudomonadati</taxon>
        <taxon>Pseudomonadota</taxon>
        <taxon>Gammaproteobacteria</taxon>
        <taxon>Chromatiales</taxon>
        <taxon>Chromatiaceae</taxon>
        <taxon>Rheinheimera</taxon>
    </lineage>
</organism>
<evidence type="ECO:0000256" key="4">
    <source>
        <dbReference type="ARBA" id="ARBA00022840"/>
    </source>
</evidence>
<dbReference type="InterPro" id="IPR016185">
    <property type="entry name" value="PreATP-grasp_dom_sf"/>
</dbReference>
<evidence type="ECO:0000313" key="7">
    <source>
        <dbReference type="EMBL" id="RVU35733.1"/>
    </source>
</evidence>
<gene>
    <name evidence="7" type="ORF">EOE67_12975</name>
</gene>
<keyword evidence="8" id="KW-1185">Reference proteome</keyword>
<dbReference type="GO" id="GO:0016874">
    <property type="term" value="F:ligase activity"/>
    <property type="evidence" value="ECO:0007669"/>
    <property type="project" value="UniProtKB-KW"/>
</dbReference>
<dbReference type="OrthoDB" id="9765517at2"/>
<evidence type="ECO:0000256" key="2">
    <source>
        <dbReference type="ARBA" id="ARBA00022723"/>
    </source>
</evidence>
<comment type="caution">
    <text evidence="7">The sequence shown here is derived from an EMBL/GenBank/DDBJ whole genome shotgun (WGS) entry which is preliminary data.</text>
</comment>
<evidence type="ECO:0000313" key="8">
    <source>
        <dbReference type="Proteomes" id="UP000283077"/>
    </source>
</evidence>
<dbReference type="Gene3D" id="3.30.1490.330">
    <property type="match status" value="1"/>
</dbReference>
<keyword evidence="4" id="KW-0067">ATP-binding</keyword>
<name>A0A437QMJ0_9GAMM</name>
<keyword evidence="2" id="KW-0479">Metal-binding</keyword>
<dbReference type="InterPro" id="IPR005494">
    <property type="entry name" value="GSPS_pre-ATP-grasp-like_dom"/>
</dbReference>
<dbReference type="Proteomes" id="UP000283077">
    <property type="component" value="Unassembled WGS sequence"/>
</dbReference>
<keyword evidence="3" id="KW-0547">Nucleotide-binding</keyword>
<dbReference type="GO" id="GO:0005524">
    <property type="term" value="F:ATP binding"/>
    <property type="evidence" value="ECO:0007669"/>
    <property type="project" value="UniProtKB-KW"/>
</dbReference>
<evidence type="ECO:0000259" key="6">
    <source>
        <dbReference type="Pfam" id="PF03738"/>
    </source>
</evidence>
<dbReference type="Pfam" id="PF03738">
    <property type="entry name" value="GSP_synth"/>
    <property type="match status" value="1"/>
</dbReference>
<sequence length="384" mass="44080">MKKIAIEQRPGWREYAESVGFDFHTFDGEPYWDETGYYQFSMRQIEDDLEAPTEELHQMALSLIPDILADEQKLIALDVPPAYWDWLAESWRTSQPHLYGRLDLAYNGQGPAKLLELNYDTPTSLFETGFFQWVWLEDQQMRGRLPQGADQFNSLQDKLEQAFASIPLRQPCYFSSVDGNIEDKGTINYLMDIASQAGIDTRYLPLEQLGEINGQLVDSQNYPIQAMFKLYPWEFMLREDFGAHLLTSNTQWLEPAWKMLLSNKGILPLLWQKFQNHPNLLPAFFENADSKPLGQGWVRKPLYSREGANIELIDPQGQRLVVDGPYTDAPFIRQAFTPLPQFDQSFTLIGSWLVGDAAAGIGIREDATLITKDSSRFLPHIILD</sequence>
<accession>A0A437QMJ0</accession>
<dbReference type="AlphaFoldDB" id="A0A437QMJ0"/>
<keyword evidence="5" id="KW-0460">Magnesium</keyword>